<name>A0ABP5X732_9ACTN</name>
<protein>
    <submittedName>
        <fullName evidence="1">Uncharacterized protein</fullName>
    </submittedName>
</protein>
<evidence type="ECO:0000313" key="1">
    <source>
        <dbReference type="EMBL" id="GAA2442274.1"/>
    </source>
</evidence>
<keyword evidence="2" id="KW-1185">Reference proteome</keyword>
<evidence type="ECO:0000313" key="2">
    <source>
        <dbReference type="Proteomes" id="UP001501231"/>
    </source>
</evidence>
<gene>
    <name evidence="1" type="ORF">GCM10010191_68250</name>
</gene>
<dbReference type="Proteomes" id="UP001501231">
    <property type="component" value="Unassembled WGS sequence"/>
</dbReference>
<proteinExistence type="predicted"/>
<dbReference type="EMBL" id="BAAARW010000026">
    <property type="protein sequence ID" value="GAA2442274.1"/>
    <property type="molecule type" value="Genomic_DNA"/>
</dbReference>
<reference evidence="2" key="1">
    <citation type="journal article" date="2019" name="Int. J. Syst. Evol. Microbiol.">
        <title>The Global Catalogue of Microorganisms (GCM) 10K type strain sequencing project: providing services to taxonomists for standard genome sequencing and annotation.</title>
        <authorList>
            <consortium name="The Broad Institute Genomics Platform"/>
            <consortium name="The Broad Institute Genome Sequencing Center for Infectious Disease"/>
            <person name="Wu L."/>
            <person name="Ma J."/>
        </authorList>
    </citation>
    <scope>NUCLEOTIDE SEQUENCE [LARGE SCALE GENOMIC DNA]</scope>
    <source>
        <strain evidence="2">JCM 3325</strain>
    </source>
</reference>
<organism evidence="1 2">
    <name type="scientific">Actinomadura vinacea</name>
    <dbReference type="NCBI Taxonomy" id="115336"/>
    <lineage>
        <taxon>Bacteria</taxon>
        <taxon>Bacillati</taxon>
        <taxon>Actinomycetota</taxon>
        <taxon>Actinomycetes</taxon>
        <taxon>Streptosporangiales</taxon>
        <taxon>Thermomonosporaceae</taxon>
        <taxon>Actinomadura</taxon>
    </lineage>
</organism>
<comment type="caution">
    <text evidence="1">The sequence shown here is derived from an EMBL/GenBank/DDBJ whole genome shotgun (WGS) entry which is preliminary data.</text>
</comment>
<accession>A0ABP5X732</accession>
<sequence>MNAVRALVARSVPAGASVSVRRDSHTSRIEIVVPVKAPAGAELPPLMIRARATAVTEPGVGE</sequence>